<evidence type="ECO:0000313" key="3">
    <source>
        <dbReference type="Proteomes" id="UP000419743"/>
    </source>
</evidence>
<feature type="transmembrane region" description="Helical" evidence="1">
    <location>
        <begin position="12"/>
        <end position="30"/>
    </location>
</feature>
<name>A0A7M4DEN8_9MICO</name>
<accession>A0A7M4DEN8</accession>
<sequence>MSGDAGFFQGGFWIVFVVIFVVVAIVGWRANKKRQEALRAWAAGRGWTYTATVPALVNRWQSPPFRQGSSRRASEVLTGVFQGEQALSFNYTYTTGSGKSRSTHPFHVVSLHLPAELPWVQLTPEGAGAAIAKFFGGQDIEFESASFNDSWRVKAASSRFAYDFIHPRMMERLLQGDAVGRAITVEGQDIFLWANGRQRIEYVDSYLNLLYGIVQRVPRHLWLNVGHDPLAE</sequence>
<dbReference type="RefSeq" id="WP_156739145.1">
    <property type="nucleotide sequence ID" value="NZ_CACRYJ010000008.1"/>
</dbReference>
<keyword evidence="1" id="KW-1133">Transmembrane helix</keyword>
<protein>
    <recommendedName>
        <fullName evidence="4">DUF3137 domain-containing protein</fullName>
    </recommendedName>
</protein>
<evidence type="ECO:0000313" key="2">
    <source>
        <dbReference type="EMBL" id="VZO35381.1"/>
    </source>
</evidence>
<proteinExistence type="predicted"/>
<evidence type="ECO:0000256" key="1">
    <source>
        <dbReference type="SAM" id="Phobius"/>
    </source>
</evidence>
<evidence type="ECO:0008006" key="4">
    <source>
        <dbReference type="Google" id="ProtNLM"/>
    </source>
</evidence>
<dbReference type="AlphaFoldDB" id="A0A7M4DEN8"/>
<keyword evidence="3" id="KW-1185">Reference proteome</keyword>
<dbReference type="Proteomes" id="UP000419743">
    <property type="component" value="Unassembled WGS sequence"/>
</dbReference>
<gene>
    <name evidence="2" type="ORF">HALOF300_00578</name>
</gene>
<keyword evidence="1" id="KW-0472">Membrane</keyword>
<organism evidence="2 3">
    <name type="scientific">Occultella aeris</name>
    <dbReference type="NCBI Taxonomy" id="2761496"/>
    <lineage>
        <taxon>Bacteria</taxon>
        <taxon>Bacillati</taxon>
        <taxon>Actinomycetota</taxon>
        <taxon>Actinomycetes</taxon>
        <taxon>Micrococcales</taxon>
        <taxon>Ruaniaceae</taxon>
        <taxon>Occultella</taxon>
    </lineage>
</organism>
<dbReference type="EMBL" id="CACRYJ010000008">
    <property type="protein sequence ID" value="VZO35381.1"/>
    <property type="molecule type" value="Genomic_DNA"/>
</dbReference>
<reference evidence="2 3" key="1">
    <citation type="submission" date="2019-11" db="EMBL/GenBank/DDBJ databases">
        <authorList>
            <person name="Criscuolo A."/>
        </authorList>
    </citation>
    <scope>NUCLEOTIDE SEQUENCE [LARGE SCALE GENOMIC DNA]</scope>
    <source>
        <strain evidence="2">CIP111667</strain>
    </source>
</reference>
<comment type="caution">
    <text evidence="2">The sequence shown here is derived from an EMBL/GenBank/DDBJ whole genome shotgun (WGS) entry which is preliminary data.</text>
</comment>
<keyword evidence="1" id="KW-0812">Transmembrane</keyword>